<keyword evidence="3" id="KW-1185">Reference proteome</keyword>
<evidence type="ECO:0000313" key="3">
    <source>
        <dbReference type="Proteomes" id="UP000321805"/>
    </source>
</evidence>
<dbReference type="PANTHER" id="PTHR30212">
    <property type="entry name" value="PROTEIN YIIM"/>
    <property type="match status" value="1"/>
</dbReference>
<dbReference type="GO" id="GO:0003824">
    <property type="term" value="F:catalytic activity"/>
    <property type="evidence" value="ECO:0007669"/>
    <property type="project" value="InterPro"/>
</dbReference>
<reference evidence="2 3" key="1">
    <citation type="journal article" date="2018" name="J. Microbiol.">
        <title>Baekduia soli gen. nov., sp. nov., a novel bacterium isolated from the soil of Baekdu Mountain and proposal of a novel family name, Baekduiaceae fam. nov.</title>
        <authorList>
            <person name="An D.S."/>
            <person name="Siddiqi M.Z."/>
            <person name="Kim K.H."/>
            <person name="Yu H.S."/>
            <person name="Im W.T."/>
        </authorList>
    </citation>
    <scope>NUCLEOTIDE SEQUENCE [LARGE SCALE GENOMIC DNA]</scope>
    <source>
        <strain evidence="2 3">BR7-21</strain>
    </source>
</reference>
<dbReference type="InterPro" id="IPR011037">
    <property type="entry name" value="Pyrv_Knase-like_insert_dom_sf"/>
</dbReference>
<dbReference type="AlphaFoldDB" id="A0A5B8U8N7"/>
<dbReference type="RefSeq" id="WP_146921775.1">
    <property type="nucleotide sequence ID" value="NZ_CP042430.1"/>
</dbReference>
<feature type="domain" description="MOSC" evidence="1">
    <location>
        <begin position="34"/>
        <end position="168"/>
    </location>
</feature>
<dbReference type="Gene3D" id="2.40.33.20">
    <property type="entry name" value="PK beta-barrel domain-like"/>
    <property type="match status" value="1"/>
</dbReference>
<name>A0A5B8U8N7_9ACTN</name>
<accession>A0A5B8U8N7</accession>
<dbReference type="PANTHER" id="PTHR30212:SF2">
    <property type="entry name" value="PROTEIN YIIM"/>
    <property type="match status" value="1"/>
</dbReference>
<proteinExistence type="predicted"/>
<dbReference type="OrthoDB" id="9786134at2"/>
<organism evidence="2 3">
    <name type="scientific">Baekduia soli</name>
    <dbReference type="NCBI Taxonomy" id="496014"/>
    <lineage>
        <taxon>Bacteria</taxon>
        <taxon>Bacillati</taxon>
        <taxon>Actinomycetota</taxon>
        <taxon>Thermoleophilia</taxon>
        <taxon>Solirubrobacterales</taxon>
        <taxon>Baekduiaceae</taxon>
        <taxon>Baekduia</taxon>
    </lineage>
</organism>
<sequence length="217" mass="23075">MATRDAGTVEAVNVGEPREVQAGDHTVWTAIWKHPVDGRVALRGVNLDGDDQADRTVHGGPDKAVYAYDAADTAWWEAELGRSLGPGAFGENLTVAGVPVSEAVIGERWAVGSTLLEVAQPRLPCFKLGLRMGDPRFLKRFAQAARPGAYLRVVREGDIGAGDAVQVLSRPPHGVTSALVSRAILGEPELLDAAAAAPELPGELRAWMLERAMGRGR</sequence>
<dbReference type="GO" id="GO:0030170">
    <property type="term" value="F:pyridoxal phosphate binding"/>
    <property type="evidence" value="ECO:0007669"/>
    <property type="project" value="InterPro"/>
</dbReference>
<dbReference type="GO" id="GO:0030151">
    <property type="term" value="F:molybdenum ion binding"/>
    <property type="evidence" value="ECO:0007669"/>
    <property type="project" value="InterPro"/>
</dbReference>
<dbReference type="Pfam" id="PF03473">
    <property type="entry name" value="MOSC"/>
    <property type="match status" value="1"/>
</dbReference>
<evidence type="ECO:0000313" key="2">
    <source>
        <dbReference type="EMBL" id="QEC49414.1"/>
    </source>
</evidence>
<dbReference type="EMBL" id="CP042430">
    <property type="protein sequence ID" value="QEC49414.1"/>
    <property type="molecule type" value="Genomic_DNA"/>
</dbReference>
<dbReference type="PROSITE" id="PS51340">
    <property type="entry name" value="MOSC"/>
    <property type="match status" value="1"/>
</dbReference>
<protein>
    <submittedName>
        <fullName evidence="2">MOSC domain-containing protein</fullName>
    </submittedName>
</protein>
<dbReference type="KEGG" id="bsol:FSW04_18780"/>
<dbReference type="InterPro" id="IPR052353">
    <property type="entry name" value="Benzoxazolinone_Detox_Enz"/>
</dbReference>
<dbReference type="Proteomes" id="UP000321805">
    <property type="component" value="Chromosome"/>
</dbReference>
<gene>
    <name evidence="2" type="ORF">FSW04_18780</name>
</gene>
<dbReference type="InterPro" id="IPR005302">
    <property type="entry name" value="MoCF_Sase_C"/>
</dbReference>
<dbReference type="SUPFAM" id="SSF50800">
    <property type="entry name" value="PK beta-barrel domain-like"/>
    <property type="match status" value="1"/>
</dbReference>
<evidence type="ECO:0000259" key="1">
    <source>
        <dbReference type="PROSITE" id="PS51340"/>
    </source>
</evidence>